<comment type="subcellular location">
    <subcellularLocation>
        <location evidence="1">Cell membrane</location>
        <topology evidence="1">Multi-pass membrane protein</topology>
    </subcellularLocation>
</comment>
<evidence type="ECO:0000256" key="4">
    <source>
        <dbReference type="ARBA" id="ARBA00022989"/>
    </source>
</evidence>
<gene>
    <name evidence="9" type="ORF">QX51_01880</name>
</gene>
<evidence type="ECO:0000313" key="10">
    <source>
        <dbReference type="Proteomes" id="UP000031189"/>
    </source>
</evidence>
<evidence type="ECO:0000256" key="2">
    <source>
        <dbReference type="ARBA" id="ARBA00022475"/>
    </source>
</evidence>
<keyword evidence="10" id="KW-1185">Reference proteome</keyword>
<dbReference type="OrthoDB" id="9813917at2"/>
<evidence type="ECO:0000256" key="3">
    <source>
        <dbReference type="ARBA" id="ARBA00022692"/>
    </source>
</evidence>
<dbReference type="PANTHER" id="PTHR34390:SF2">
    <property type="entry name" value="SUCCINATE TRANSPORTER SUBUNIT YJJP-RELATED"/>
    <property type="match status" value="1"/>
</dbReference>
<dbReference type="AlphaFoldDB" id="A0A0B3W852"/>
<organism evidence="9 10">
    <name type="scientific">Terrisporobacter othiniensis</name>
    <dbReference type="NCBI Taxonomy" id="1577792"/>
    <lineage>
        <taxon>Bacteria</taxon>
        <taxon>Bacillati</taxon>
        <taxon>Bacillota</taxon>
        <taxon>Clostridia</taxon>
        <taxon>Peptostreptococcales</taxon>
        <taxon>Peptostreptococcaceae</taxon>
        <taxon>Terrisporobacter</taxon>
    </lineage>
</organism>
<name>A0A0B3W852_9FIRM</name>
<dbReference type="Proteomes" id="UP000031189">
    <property type="component" value="Unassembled WGS sequence"/>
</dbReference>
<keyword evidence="5 7" id="KW-0472">Membrane</keyword>
<dbReference type="PANTHER" id="PTHR34390">
    <property type="entry name" value="UPF0442 PROTEIN YJJB-RELATED"/>
    <property type="match status" value="1"/>
</dbReference>
<comment type="similarity">
    <text evidence="6">Belongs to the ThrE exporter (TC 2.A.79) family.</text>
</comment>
<feature type="transmembrane region" description="Helical" evidence="7">
    <location>
        <begin position="173"/>
        <end position="194"/>
    </location>
</feature>
<keyword evidence="2" id="KW-1003">Cell membrane</keyword>
<proteinExistence type="inferred from homology"/>
<keyword evidence="3 7" id="KW-0812">Transmembrane</keyword>
<feature type="transmembrane region" description="Helical" evidence="7">
    <location>
        <begin position="231"/>
        <end position="252"/>
    </location>
</feature>
<comment type="caution">
    <text evidence="9">The sequence shown here is derived from an EMBL/GenBank/DDBJ whole genome shotgun (WGS) entry which is preliminary data.</text>
</comment>
<feature type="domain" description="Threonine/serine exporter-like N-terminal" evidence="8">
    <location>
        <begin position="16"/>
        <end position="253"/>
    </location>
</feature>
<dbReference type="GO" id="GO:0005886">
    <property type="term" value="C:plasma membrane"/>
    <property type="evidence" value="ECO:0007669"/>
    <property type="project" value="UniProtKB-SubCell"/>
</dbReference>
<dbReference type="Pfam" id="PF06738">
    <property type="entry name" value="ThrE"/>
    <property type="match status" value="1"/>
</dbReference>
<dbReference type="InterPro" id="IPR010619">
    <property type="entry name" value="ThrE-like_N"/>
</dbReference>
<feature type="transmembrane region" description="Helical" evidence="7">
    <location>
        <begin position="200"/>
        <end position="219"/>
    </location>
</feature>
<dbReference type="GO" id="GO:0015744">
    <property type="term" value="P:succinate transport"/>
    <property type="evidence" value="ECO:0007669"/>
    <property type="project" value="TreeGrafter"/>
</dbReference>
<evidence type="ECO:0000256" key="5">
    <source>
        <dbReference type="ARBA" id="ARBA00023136"/>
    </source>
</evidence>
<feature type="transmembrane region" description="Helical" evidence="7">
    <location>
        <begin position="145"/>
        <end position="161"/>
    </location>
</feature>
<evidence type="ECO:0000313" key="9">
    <source>
        <dbReference type="EMBL" id="KHS58592.1"/>
    </source>
</evidence>
<accession>A0A0B3W852</accession>
<evidence type="ECO:0000256" key="7">
    <source>
        <dbReference type="SAM" id="Phobius"/>
    </source>
</evidence>
<dbReference type="RefSeq" id="WP_039678220.1">
    <property type="nucleotide sequence ID" value="NZ_JAWGXO010000011.1"/>
</dbReference>
<evidence type="ECO:0000259" key="8">
    <source>
        <dbReference type="Pfam" id="PF06738"/>
    </source>
</evidence>
<dbReference type="InterPro" id="IPR050539">
    <property type="entry name" value="ThrE_Dicarb/AminoAcid_Exp"/>
</dbReference>
<sequence>MIEKNNHKYKKDVLRLATFIGQLMLANGAETFRVEDTVKRICKSRGFSHINVFMAPNTIIVSDDRFDGYTFMKVIESRCINLNVIDVLNDFSRKFVSNVDMPVEEAIYELKNLEFKPPHTQKAVNIWTAIGSSSFAVLVGGDNVLTFMLTLITSVIAMITFEKVKKVSNIPVFATLVASIIIGICGIGLVEVGILDTPKMLIVGSIMPLLPGVPFIKAIRDLVSGELMSGVGRAIDAGIIATAIAVGVGISMNSYVKWGGLL</sequence>
<evidence type="ECO:0000256" key="1">
    <source>
        <dbReference type="ARBA" id="ARBA00004651"/>
    </source>
</evidence>
<protein>
    <submittedName>
        <fullName evidence="9">Membrane protein</fullName>
    </submittedName>
</protein>
<dbReference type="STRING" id="1577792.QX51_01880"/>
<evidence type="ECO:0000256" key="6">
    <source>
        <dbReference type="ARBA" id="ARBA00034125"/>
    </source>
</evidence>
<keyword evidence="4 7" id="KW-1133">Transmembrane helix</keyword>
<reference evidence="9 10" key="1">
    <citation type="submission" date="2014-12" db="EMBL/GenBank/DDBJ databases">
        <title>Draft genome sequence of Terrisporobacter sp. 08-306576, isolated from the blood culture of a bacteremia patient.</title>
        <authorList>
            <person name="Lund L.C."/>
            <person name="Sydenham T.V."/>
            <person name="Hogh S.V."/>
            <person name="Skov M.N."/>
            <person name="Kemp M."/>
            <person name="Justesen U.S."/>
        </authorList>
    </citation>
    <scope>NUCLEOTIDE SEQUENCE [LARGE SCALE GENOMIC DNA]</scope>
    <source>
        <strain evidence="9 10">08-306576</strain>
    </source>
</reference>
<dbReference type="GO" id="GO:0022857">
    <property type="term" value="F:transmembrane transporter activity"/>
    <property type="evidence" value="ECO:0007669"/>
    <property type="project" value="InterPro"/>
</dbReference>
<dbReference type="EMBL" id="JWHR01000025">
    <property type="protein sequence ID" value="KHS58592.1"/>
    <property type="molecule type" value="Genomic_DNA"/>
</dbReference>